<dbReference type="EMBL" id="FWFR01000013">
    <property type="protein sequence ID" value="SLN77899.1"/>
    <property type="molecule type" value="Genomic_DNA"/>
</dbReference>
<evidence type="ECO:0000313" key="4">
    <source>
        <dbReference type="Proteomes" id="UP000193200"/>
    </source>
</evidence>
<dbReference type="SUPFAM" id="SSF56988">
    <property type="entry name" value="Anthrax protective antigen"/>
    <property type="match status" value="1"/>
</dbReference>
<feature type="domain" description="PA14" evidence="2">
    <location>
        <begin position="47"/>
        <end position="197"/>
    </location>
</feature>
<dbReference type="SMART" id="SM00758">
    <property type="entry name" value="PA14"/>
    <property type="match status" value="1"/>
</dbReference>
<organism evidence="3 4">
    <name type="scientific">Oceanibacterium hippocampi</name>
    <dbReference type="NCBI Taxonomy" id="745714"/>
    <lineage>
        <taxon>Bacteria</taxon>
        <taxon>Pseudomonadati</taxon>
        <taxon>Pseudomonadota</taxon>
        <taxon>Alphaproteobacteria</taxon>
        <taxon>Sneathiellales</taxon>
        <taxon>Sneathiellaceae</taxon>
        <taxon>Oceanibacterium</taxon>
    </lineage>
</organism>
<dbReference type="InterPro" id="IPR037524">
    <property type="entry name" value="PA14/GLEYA"/>
</dbReference>
<reference evidence="3 4" key="1">
    <citation type="submission" date="2017-03" db="EMBL/GenBank/DDBJ databases">
        <authorList>
            <person name="Afonso C.L."/>
            <person name="Miller P.J."/>
            <person name="Scott M.A."/>
            <person name="Spackman E."/>
            <person name="Goraichik I."/>
            <person name="Dimitrov K.M."/>
            <person name="Suarez D.L."/>
            <person name="Swayne D.E."/>
        </authorList>
    </citation>
    <scope>NUCLEOTIDE SEQUENCE [LARGE SCALE GENOMIC DNA]</scope>
    <source>
        <strain evidence="3 4">CECT 7691</strain>
    </source>
</reference>
<dbReference type="RefSeq" id="WP_176245222.1">
    <property type="nucleotide sequence ID" value="NZ_FWFR01000013.1"/>
</dbReference>
<feature type="chain" id="PRO_5012079771" evidence="1">
    <location>
        <begin position="30"/>
        <end position="204"/>
    </location>
</feature>
<keyword evidence="4" id="KW-1185">Reference proteome</keyword>
<sequence length="204" mass="22162">MPTLSRALVLAARAAPLAAFLAFAAPAVADGPISGLSPASPQPAASALKPGLAVRYYTYFVRDTREVREYADYSKGEQGTPIPRLDYHVGEGPVLTHKNKDGVGAVIKGLIRMDKPGTYTFMVHSNDGVELVIGGKDIYKDTGVHADRFSDEIKVQVATAGWYPIDIVYFERKNTATLELYWSTPDQPDPDYVPASHFAHLPGE</sequence>
<proteinExistence type="predicted"/>
<dbReference type="Pfam" id="PF07691">
    <property type="entry name" value="PA14"/>
    <property type="match status" value="1"/>
</dbReference>
<dbReference type="Gene3D" id="3.90.182.10">
    <property type="entry name" value="Toxin - Anthrax Protective Antigen,domain 1"/>
    <property type="match status" value="1"/>
</dbReference>
<dbReference type="InParanoid" id="A0A1Y5U1K0"/>
<keyword evidence="1" id="KW-0732">Signal</keyword>
<protein>
    <submittedName>
        <fullName evidence="3">PA14 domain protein</fullName>
    </submittedName>
</protein>
<evidence type="ECO:0000256" key="1">
    <source>
        <dbReference type="SAM" id="SignalP"/>
    </source>
</evidence>
<dbReference type="InterPro" id="IPR011658">
    <property type="entry name" value="PA14_dom"/>
</dbReference>
<dbReference type="PROSITE" id="PS51820">
    <property type="entry name" value="PA14"/>
    <property type="match status" value="1"/>
</dbReference>
<evidence type="ECO:0000313" key="3">
    <source>
        <dbReference type="EMBL" id="SLN77899.1"/>
    </source>
</evidence>
<dbReference type="AlphaFoldDB" id="A0A1Y5U1K0"/>
<evidence type="ECO:0000259" key="2">
    <source>
        <dbReference type="PROSITE" id="PS51820"/>
    </source>
</evidence>
<feature type="signal peptide" evidence="1">
    <location>
        <begin position="1"/>
        <end position="29"/>
    </location>
</feature>
<name>A0A1Y5U1K0_9PROT</name>
<accession>A0A1Y5U1K0</accession>
<gene>
    <name evidence="3" type="ORF">OCH7691_04591</name>
</gene>
<dbReference type="Proteomes" id="UP000193200">
    <property type="component" value="Unassembled WGS sequence"/>
</dbReference>